<dbReference type="AlphaFoldDB" id="A0A1V6TLB6"/>
<keyword evidence="9" id="KW-0812">Transmembrane</keyword>
<evidence type="ECO:0000256" key="6">
    <source>
        <dbReference type="ARBA" id="ARBA00022837"/>
    </source>
</evidence>
<evidence type="ECO:0000256" key="1">
    <source>
        <dbReference type="ARBA" id="ARBA00006249"/>
    </source>
</evidence>
<dbReference type="GO" id="GO:0046872">
    <property type="term" value="F:metal ion binding"/>
    <property type="evidence" value="ECO:0007669"/>
    <property type="project" value="UniProtKB-KW"/>
</dbReference>
<reference evidence="11" key="1">
    <citation type="journal article" date="2017" name="Nat. Microbiol.">
        <title>Global analysis of biosynthetic gene clusters reveals vast potential of secondary metabolite production in Penicillium species.</title>
        <authorList>
            <person name="Nielsen J.C."/>
            <person name="Grijseels S."/>
            <person name="Prigent S."/>
            <person name="Ji B."/>
            <person name="Dainat J."/>
            <person name="Nielsen K.F."/>
            <person name="Frisvad J.C."/>
            <person name="Workman M."/>
            <person name="Nielsen J."/>
        </authorList>
    </citation>
    <scope>NUCLEOTIDE SEQUENCE [LARGE SCALE GENOMIC DNA]</scope>
    <source>
        <strain evidence="11">IBT 24891</strain>
    </source>
</reference>
<evidence type="ECO:0000313" key="11">
    <source>
        <dbReference type="Proteomes" id="UP000191285"/>
    </source>
</evidence>
<feature type="signal peptide" evidence="8">
    <location>
        <begin position="1"/>
        <end position="21"/>
    </location>
</feature>
<dbReference type="EMBL" id="MLKD01000005">
    <property type="protein sequence ID" value="OQE26720.1"/>
    <property type="molecule type" value="Genomic_DNA"/>
</dbReference>
<keyword evidence="9" id="KW-0472">Membrane</keyword>
<evidence type="ECO:0000256" key="8">
    <source>
        <dbReference type="RuleBase" id="RU361238"/>
    </source>
</evidence>
<comment type="similarity">
    <text evidence="1 8">Belongs to the tannase family.</text>
</comment>
<dbReference type="PANTHER" id="PTHR33938">
    <property type="entry name" value="FERULOYL ESTERASE B-RELATED"/>
    <property type="match status" value="1"/>
</dbReference>
<evidence type="ECO:0000256" key="7">
    <source>
        <dbReference type="ARBA" id="ARBA00023157"/>
    </source>
</evidence>
<gene>
    <name evidence="10" type="ORF">PENSTE_c005G04492</name>
</gene>
<protein>
    <recommendedName>
        <fullName evidence="8">Carboxylic ester hydrolase</fullName>
        <ecNumber evidence="8">3.1.1.-</ecNumber>
    </recommendedName>
</protein>
<feature type="transmembrane region" description="Helical" evidence="9">
    <location>
        <begin position="516"/>
        <end position="538"/>
    </location>
</feature>
<accession>A0A1V6TLB6</accession>
<evidence type="ECO:0000256" key="4">
    <source>
        <dbReference type="ARBA" id="ARBA00022729"/>
    </source>
</evidence>
<feature type="transmembrane region" description="Helical" evidence="9">
    <location>
        <begin position="635"/>
        <end position="653"/>
    </location>
</feature>
<feature type="chain" id="PRO_5011833609" description="Carboxylic ester hydrolase" evidence="8">
    <location>
        <begin position="22"/>
        <end position="720"/>
    </location>
</feature>
<dbReference type="EC" id="3.1.1.-" evidence="8"/>
<feature type="transmembrane region" description="Helical" evidence="9">
    <location>
        <begin position="592"/>
        <end position="614"/>
    </location>
</feature>
<keyword evidence="4 8" id="KW-0732">Signal</keyword>
<dbReference type="Pfam" id="PF07519">
    <property type="entry name" value="Tannase"/>
    <property type="match status" value="1"/>
</dbReference>
<dbReference type="OrthoDB" id="3039123at2759"/>
<proteinExistence type="inferred from homology"/>
<dbReference type="GO" id="GO:0016020">
    <property type="term" value="C:membrane"/>
    <property type="evidence" value="ECO:0007669"/>
    <property type="project" value="UniProtKB-SubCell"/>
</dbReference>
<organism evidence="10 11">
    <name type="scientific">Penicillium steckii</name>
    <dbReference type="NCBI Taxonomy" id="303698"/>
    <lineage>
        <taxon>Eukaryota</taxon>
        <taxon>Fungi</taxon>
        <taxon>Dikarya</taxon>
        <taxon>Ascomycota</taxon>
        <taxon>Pezizomycotina</taxon>
        <taxon>Eurotiomycetes</taxon>
        <taxon>Eurotiomycetidae</taxon>
        <taxon>Eurotiales</taxon>
        <taxon>Aspergillaceae</taxon>
        <taxon>Penicillium</taxon>
    </lineage>
</organism>
<dbReference type="Proteomes" id="UP000191285">
    <property type="component" value="Unassembled WGS sequence"/>
</dbReference>
<keyword evidence="3" id="KW-0479">Metal-binding</keyword>
<dbReference type="GO" id="GO:0030600">
    <property type="term" value="F:feruloyl esterase activity"/>
    <property type="evidence" value="ECO:0007669"/>
    <property type="project" value="UniProtKB-ARBA"/>
</dbReference>
<feature type="transmembrane region" description="Helical" evidence="9">
    <location>
        <begin position="673"/>
        <end position="691"/>
    </location>
</feature>
<dbReference type="GO" id="GO:0017000">
    <property type="term" value="P:antibiotic biosynthetic process"/>
    <property type="evidence" value="ECO:0007669"/>
    <property type="project" value="UniProtKB-ARBA"/>
</dbReference>
<comment type="caution">
    <text evidence="10">The sequence shown here is derived from an EMBL/GenBank/DDBJ whole genome shotgun (WGS) entry which is preliminary data.</text>
</comment>
<sequence>MLSSFDIFLALCFTFISATSASICSPASLDNPRLPGASILQLEASESHNYTTVSLAPGTNQGARDTINFCNVTVTHTHPGHNDTVHTQVWLPLRGWNGRFQALGGGGYSTGFGSLYLTHSVAKGFASASTDGGLPAGNGKDTIPTNLSWALNSEGVVNWNLLDNYATTATNDMALIGQQITRSYYKKAPSYSYFSGCSGGGRQGMLMAQKYPDVFDGILAIAPAIHLQHFIPAGMWALQLMSERSHYPAPCEVEAFTKLATAMCDGLDGVEDGIISDPRRCNVTAHDLVGRKYTCNGTRKELSSASASVIDAAWSGSLQVSEKYGWPGVNKDASIGSYYVPTNCSNNGTCHVGESSLFGSWFRYLVAKDSEFPIYNMSRSDYLDGLHLSTIDYTSMLGTSDPDLSRFKKNGGKLISWHGLADEAIPPSGTTSYYEEVLRNDPEASEFFRLFEAPGVGHCIGGPGPIPNGALSQLISWVENRRVPSVLHATAGQNVEFIGYAARAAAHDKTGKLMPYIIQSVFVLLAPTLFAAAVYMVLARIIHSVKGEVYSPIPMKMITELFVSCDIITFLIQGGGAGLMAKGDLTSVGQDIVLAGLALQIVTFVVFLITAIIFHKRMHLHPTQTILYENVPWKRHLNALYIISAMILVRSIFRIVEYGLGNDGYLLSNEWPNYIFDAVPMLIAMVCFAVWHPSELYPFLIQRHVQPEQTETVESKLEAY</sequence>
<keyword evidence="11" id="KW-1185">Reference proteome</keyword>
<evidence type="ECO:0000256" key="2">
    <source>
        <dbReference type="ARBA" id="ARBA00022487"/>
    </source>
</evidence>
<keyword evidence="5 8" id="KW-0378">Hydrolase</keyword>
<keyword evidence="2" id="KW-0719">Serine esterase</keyword>
<dbReference type="InterPro" id="IPR029058">
    <property type="entry name" value="AB_hydrolase_fold"/>
</dbReference>
<keyword evidence="7" id="KW-1015">Disulfide bond</keyword>
<dbReference type="PANTHER" id="PTHR33938:SF8">
    <property type="entry name" value="CARBOXYLIC ESTER HYDROLASE"/>
    <property type="match status" value="1"/>
</dbReference>
<name>A0A1V6TLB6_9EURO</name>
<keyword evidence="6" id="KW-0106">Calcium</keyword>
<dbReference type="InterPro" id="IPR011118">
    <property type="entry name" value="Tannase/feruloyl_esterase"/>
</dbReference>
<dbReference type="STRING" id="303698.A0A1V6TLB6"/>
<evidence type="ECO:0000313" key="10">
    <source>
        <dbReference type="EMBL" id="OQE26720.1"/>
    </source>
</evidence>
<dbReference type="Gene3D" id="3.40.50.1820">
    <property type="entry name" value="alpha/beta hydrolase"/>
    <property type="match status" value="1"/>
</dbReference>
<evidence type="ECO:0000256" key="3">
    <source>
        <dbReference type="ARBA" id="ARBA00022723"/>
    </source>
</evidence>
<evidence type="ECO:0000256" key="5">
    <source>
        <dbReference type="ARBA" id="ARBA00022801"/>
    </source>
</evidence>
<feature type="transmembrane region" description="Helical" evidence="9">
    <location>
        <begin position="558"/>
        <end position="580"/>
    </location>
</feature>
<keyword evidence="9" id="KW-1133">Transmembrane helix</keyword>
<dbReference type="GO" id="GO:0072330">
    <property type="term" value="P:monocarboxylic acid biosynthetic process"/>
    <property type="evidence" value="ECO:0007669"/>
    <property type="project" value="UniProtKB-ARBA"/>
</dbReference>
<evidence type="ECO:0000256" key="9">
    <source>
        <dbReference type="SAM" id="Phobius"/>
    </source>
</evidence>
<dbReference type="SUPFAM" id="SSF53474">
    <property type="entry name" value="alpha/beta-Hydrolases"/>
    <property type="match status" value="1"/>
</dbReference>